<keyword evidence="4" id="KW-1185">Reference proteome</keyword>
<dbReference type="PANTHER" id="PTHR23416:SF23">
    <property type="entry name" value="ACETYLTRANSFERASE C18B11.09C-RELATED"/>
    <property type="match status" value="1"/>
</dbReference>
<evidence type="ECO:0000256" key="2">
    <source>
        <dbReference type="ARBA" id="ARBA00022679"/>
    </source>
</evidence>
<organism evidence="3 4">
    <name type="scientific">Pelodictyon phaeoclathratiforme (strain DSM 5477 / BU-1)</name>
    <dbReference type="NCBI Taxonomy" id="324925"/>
    <lineage>
        <taxon>Bacteria</taxon>
        <taxon>Pseudomonadati</taxon>
        <taxon>Chlorobiota</taxon>
        <taxon>Chlorobiia</taxon>
        <taxon>Chlorobiales</taxon>
        <taxon>Chlorobiaceae</taxon>
        <taxon>Chlorobium/Pelodictyon group</taxon>
        <taxon>Pelodictyon</taxon>
    </lineage>
</organism>
<evidence type="ECO:0000313" key="3">
    <source>
        <dbReference type="EMBL" id="ACF42875.1"/>
    </source>
</evidence>
<dbReference type="OrthoDB" id="9814490at2"/>
<dbReference type="STRING" id="324925.Ppha_0562"/>
<proteinExistence type="inferred from homology"/>
<dbReference type="GO" id="GO:0005829">
    <property type="term" value="C:cytosol"/>
    <property type="evidence" value="ECO:0007669"/>
    <property type="project" value="TreeGrafter"/>
</dbReference>
<comment type="similarity">
    <text evidence="1">Belongs to the transferase hexapeptide repeat family.</text>
</comment>
<dbReference type="Proteomes" id="UP000002724">
    <property type="component" value="Chromosome"/>
</dbReference>
<dbReference type="HOGENOM" id="CLU_051638_7_2_10"/>
<dbReference type="InterPro" id="IPR051159">
    <property type="entry name" value="Hexapeptide_acetyltransf"/>
</dbReference>
<accession>B4SDD6</accession>
<dbReference type="RefSeq" id="WP_012507370.1">
    <property type="nucleotide sequence ID" value="NC_011060.1"/>
</dbReference>
<sequence>MAKKLQHSSLPLKNKLARILWQIVWRFFYRPTPRLFHSWRSFLLRIFGAKIGKSVHPYPSARIWAPWNLEMGDHSCLSENVDCYCVDKICIGAHSTVSQYSFLCSASHDYTLDAMPLVTAPITIGERVWITADVFVGPGVTIGDGAVVTARSSVFRDLPPWMVACGNPAVPVKKRKSNDICDE</sequence>
<dbReference type="CDD" id="cd05825">
    <property type="entry name" value="LbH_wcaF_like"/>
    <property type="match status" value="1"/>
</dbReference>
<keyword evidence="2 3" id="KW-0808">Transferase</keyword>
<dbReference type="Gene3D" id="2.160.10.10">
    <property type="entry name" value="Hexapeptide repeat proteins"/>
    <property type="match status" value="1"/>
</dbReference>
<dbReference type="SUPFAM" id="SSF51161">
    <property type="entry name" value="Trimeric LpxA-like enzymes"/>
    <property type="match status" value="1"/>
</dbReference>
<evidence type="ECO:0000256" key="1">
    <source>
        <dbReference type="ARBA" id="ARBA00007274"/>
    </source>
</evidence>
<dbReference type="eggNOG" id="COG0110">
    <property type="taxonomic scope" value="Bacteria"/>
</dbReference>
<name>B4SDD6_PELPB</name>
<dbReference type="GO" id="GO:0008374">
    <property type="term" value="F:O-acyltransferase activity"/>
    <property type="evidence" value="ECO:0007669"/>
    <property type="project" value="TreeGrafter"/>
</dbReference>
<dbReference type="AlphaFoldDB" id="B4SDD6"/>
<reference evidence="3 4" key="1">
    <citation type="submission" date="2008-06" db="EMBL/GenBank/DDBJ databases">
        <title>Complete sequence of Pelodictyon phaeoclathratiforme BU-1.</title>
        <authorList>
            <consortium name="US DOE Joint Genome Institute"/>
            <person name="Lucas S."/>
            <person name="Copeland A."/>
            <person name="Lapidus A."/>
            <person name="Glavina del Rio T."/>
            <person name="Dalin E."/>
            <person name="Tice H."/>
            <person name="Bruce D."/>
            <person name="Goodwin L."/>
            <person name="Pitluck S."/>
            <person name="Schmutz J."/>
            <person name="Larimer F."/>
            <person name="Land M."/>
            <person name="Hauser L."/>
            <person name="Kyrpides N."/>
            <person name="Mikhailova N."/>
            <person name="Liu Z."/>
            <person name="Li T."/>
            <person name="Zhao F."/>
            <person name="Overmann J."/>
            <person name="Bryant D.A."/>
            <person name="Richardson P."/>
        </authorList>
    </citation>
    <scope>NUCLEOTIDE SEQUENCE [LARGE SCALE GENOMIC DNA]</scope>
    <source>
        <strain evidence="4">DSM 5477 / BU-1</strain>
    </source>
</reference>
<gene>
    <name evidence="3" type="ordered locus">Ppha_0562</name>
</gene>
<dbReference type="KEGG" id="pph:Ppha_0562"/>
<dbReference type="EMBL" id="CP001110">
    <property type="protein sequence ID" value="ACF42875.1"/>
    <property type="molecule type" value="Genomic_DNA"/>
</dbReference>
<evidence type="ECO:0000313" key="4">
    <source>
        <dbReference type="Proteomes" id="UP000002724"/>
    </source>
</evidence>
<dbReference type="InterPro" id="IPR011004">
    <property type="entry name" value="Trimer_LpxA-like_sf"/>
</dbReference>
<protein>
    <submittedName>
        <fullName evidence="3">Putative acetyltransferase</fullName>
    </submittedName>
</protein>
<dbReference type="PANTHER" id="PTHR23416">
    <property type="entry name" value="SIALIC ACID SYNTHASE-RELATED"/>
    <property type="match status" value="1"/>
</dbReference>